<reference evidence="3 4" key="2">
    <citation type="submission" date="2019-09" db="EMBL/GenBank/DDBJ databases">
        <title>Commensal-derived Metabolites Govern Vibrio cholerae Pathogenesis in Host.</title>
        <authorList>
            <person name="Yoon S.S."/>
            <person name="Yoon M.Y."/>
        </authorList>
    </citation>
    <scope>NUCLEOTIDE SEQUENCE [LARGE SCALE GENOMIC DNA]</scope>
    <source>
        <strain evidence="3 4">VIC01</strain>
    </source>
</reference>
<protein>
    <submittedName>
        <fullName evidence="3">Uncharacterized protein</fullName>
    </submittedName>
</protein>
<evidence type="ECO:0000313" key="2">
    <source>
        <dbReference type="EMBL" id="KAB6481876.1"/>
    </source>
</evidence>
<name>A0A5P3ATM0_PHOVU</name>
<gene>
    <name evidence="2" type="ORF">GAZ06_00510</name>
    <name evidence="1" type="ORF">GAZ09_00510</name>
    <name evidence="3" type="ORF">VIC01_02028</name>
</gene>
<dbReference type="Proteomes" id="UP000468344">
    <property type="component" value="Unassembled WGS sequence"/>
</dbReference>
<dbReference type="Proteomes" id="UP000326091">
    <property type="component" value="Chromosome"/>
</dbReference>
<dbReference type="AlphaFoldDB" id="A0A5P3ATM0"/>
<dbReference type="EMBL" id="WDBY01000001">
    <property type="protein sequence ID" value="KAB6481876.1"/>
    <property type="molecule type" value="Genomic_DNA"/>
</dbReference>
<proteinExistence type="predicted"/>
<evidence type="ECO:0000313" key="5">
    <source>
        <dbReference type="Proteomes" id="UP000468344"/>
    </source>
</evidence>
<organism evidence="3 4">
    <name type="scientific">Phocaeicola vulgatus</name>
    <name type="common">Bacteroides vulgatus</name>
    <dbReference type="NCBI Taxonomy" id="821"/>
    <lineage>
        <taxon>Bacteria</taxon>
        <taxon>Pseudomonadati</taxon>
        <taxon>Bacteroidota</taxon>
        <taxon>Bacteroidia</taxon>
        <taxon>Bacteroidales</taxon>
        <taxon>Bacteroidaceae</taxon>
        <taxon>Phocaeicola</taxon>
    </lineage>
</organism>
<reference evidence="5 6" key="1">
    <citation type="journal article" date="2019" name="Nat. Med.">
        <title>A library of human gut bacterial isolates paired with longitudinal multiomics data enables mechanistic microbiome research.</title>
        <authorList>
            <person name="Poyet M."/>
            <person name="Groussin M."/>
            <person name="Gibbons S.M."/>
            <person name="Avila-Pacheco J."/>
            <person name="Jiang X."/>
            <person name="Kearney S.M."/>
            <person name="Perrotta A.R."/>
            <person name="Berdy B."/>
            <person name="Zhao S."/>
            <person name="Lieberman T.D."/>
            <person name="Swanson P.K."/>
            <person name="Smith M."/>
            <person name="Roesemann S."/>
            <person name="Alexander J.E."/>
            <person name="Rich S.A."/>
            <person name="Livny J."/>
            <person name="Vlamakis H."/>
            <person name="Clish C."/>
            <person name="Bullock K."/>
            <person name="Deik A."/>
            <person name="Scott J."/>
            <person name="Pierce K.A."/>
            <person name="Xavier R.J."/>
            <person name="Alm E.J."/>
        </authorList>
    </citation>
    <scope>NUCLEOTIDE SEQUENCE [LARGE SCALE GENOMIC DNA]</scope>
    <source>
        <strain evidence="2 5">BIOML-A140</strain>
        <strain evidence="1 6">BIOML-A141</strain>
    </source>
</reference>
<evidence type="ECO:0000313" key="6">
    <source>
        <dbReference type="Proteomes" id="UP000483142"/>
    </source>
</evidence>
<evidence type="ECO:0000313" key="3">
    <source>
        <dbReference type="EMBL" id="QEW36476.1"/>
    </source>
</evidence>
<evidence type="ECO:0000313" key="1">
    <source>
        <dbReference type="EMBL" id="KAB6457357.1"/>
    </source>
</evidence>
<accession>A0A5P3ATM0</accession>
<dbReference type="EMBL" id="CP043529">
    <property type="protein sequence ID" value="QEW36476.1"/>
    <property type="molecule type" value="Genomic_DNA"/>
</dbReference>
<dbReference type="RefSeq" id="WP_004295671.1">
    <property type="nucleotide sequence ID" value="NZ_CAXTGH010000007.1"/>
</dbReference>
<sequence>MHSIIYQISNQPISKEEHIGVDHIEAGDMTSLDYAYESSEEERKENIRCLVEHILPKEMFSLNEDGETIVYQSGFAEWRKSYLDTIHTRMADINEENIMKWVGPAYQLQKAILNPLCTDALFVTDFSNGYGLAERSRELMTIIGNLEIGDKLYVGAVFGYHF</sequence>
<dbReference type="EMBL" id="WDBZ01000001">
    <property type="protein sequence ID" value="KAB6457357.1"/>
    <property type="molecule type" value="Genomic_DNA"/>
</dbReference>
<dbReference type="GeneID" id="92988612"/>
<dbReference type="Proteomes" id="UP000483142">
    <property type="component" value="Unassembled WGS sequence"/>
</dbReference>
<evidence type="ECO:0000313" key="4">
    <source>
        <dbReference type="Proteomes" id="UP000326091"/>
    </source>
</evidence>